<protein>
    <submittedName>
        <fullName evidence="2">Uncharacterized protein</fullName>
    </submittedName>
</protein>
<sequence length="61" mass="7546">MIYIIFCLCEPSFGKVYPFHRKHPFKKEIVDLYTYKRCYEYSPPTYLNNYKIEKMSTCKYI</sequence>
<dbReference type="RefSeq" id="WP_164071614.1">
    <property type="nucleotide sequence ID" value="NZ_JAUEIE010000010.1"/>
</dbReference>
<dbReference type="AlphaFoldDB" id="A0AAW7JKN1"/>
<keyword evidence="3" id="KW-1185">Reference proteome</keyword>
<evidence type="ECO:0000313" key="4">
    <source>
        <dbReference type="Proteomes" id="UP001168478"/>
    </source>
</evidence>
<evidence type="ECO:0000313" key="1">
    <source>
        <dbReference type="EMBL" id="MDN0023340.1"/>
    </source>
</evidence>
<organism evidence="2 4">
    <name type="scientific">Leyella lascolaii</name>
    <dbReference type="NCBI Taxonomy" id="1776379"/>
    <lineage>
        <taxon>Bacteria</taxon>
        <taxon>Pseudomonadati</taxon>
        <taxon>Bacteroidota</taxon>
        <taxon>Bacteroidia</taxon>
        <taxon>Bacteroidales</taxon>
        <taxon>Prevotellaceae</taxon>
        <taxon>Leyella</taxon>
    </lineage>
</organism>
<dbReference type="EMBL" id="JAUEIE010000010">
    <property type="protein sequence ID" value="MDN0023340.1"/>
    <property type="molecule type" value="Genomic_DNA"/>
</dbReference>
<comment type="caution">
    <text evidence="2">The sequence shown here is derived from an EMBL/GenBank/DDBJ whole genome shotgun (WGS) entry which is preliminary data.</text>
</comment>
<dbReference type="Proteomes" id="UP001167831">
    <property type="component" value="Unassembled WGS sequence"/>
</dbReference>
<dbReference type="Proteomes" id="UP001168478">
    <property type="component" value="Unassembled WGS sequence"/>
</dbReference>
<dbReference type="EMBL" id="JAUEIF010000010">
    <property type="protein sequence ID" value="MDN0025982.1"/>
    <property type="molecule type" value="Genomic_DNA"/>
</dbReference>
<name>A0AAW7JKN1_9BACT</name>
<evidence type="ECO:0000313" key="2">
    <source>
        <dbReference type="EMBL" id="MDN0025982.1"/>
    </source>
</evidence>
<proteinExistence type="predicted"/>
<reference evidence="2" key="2">
    <citation type="submission" date="2023-08" db="EMBL/GenBank/DDBJ databases">
        <title>Identification and characterization of horizontal gene transfer across gut microbiota members of farm animals based on homology search.</title>
        <authorList>
            <person name="Schwarzerova J."/>
            <person name="Nykrynova M."/>
            <person name="Jureckova K."/>
            <person name="Cejkova D."/>
            <person name="Rychlik I."/>
        </authorList>
    </citation>
    <scope>NUCLEOTIDE SEQUENCE</scope>
    <source>
        <strain evidence="2">ET15</strain>
        <strain evidence="1">ET37</strain>
    </source>
</reference>
<gene>
    <name evidence="1" type="ORF">QVN81_09945</name>
    <name evidence="2" type="ORF">QVN84_10695</name>
</gene>
<evidence type="ECO:0000313" key="3">
    <source>
        <dbReference type="Proteomes" id="UP001167831"/>
    </source>
</evidence>
<accession>A0AAW7JKN1</accession>
<reference evidence="2" key="1">
    <citation type="submission" date="2023-06" db="EMBL/GenBank/DDBJ databases">
        <authorList>
            <person name="Zeman M."/>
            <person name="Kubasova T."/>
            <person name="Jahodarova E."/>
            <person name="Nykrynova M."/>
            <person name="Rychlik I."/>
        </authorList>
    </citation>
    <scope>NUCLEOTIDE SEQUENCE</scope>
    <source>
        <strain evidence="2">ET15</strain>
        <strain evidence="1">ET37</strain>
    </source>
</reference>